<feature type="binding site" evidence="6">
    <location>
        <position position="88"/>
    </location>
    <ligand>
        <name>Mg(2+)</name>
        <dbReference type="ChEBI" id="CHEBI:18420"/>
        <label>1</label>
    </ligand>
</feature>
<evidence type="ECO:0000256" key="7">
    <source>
        <dbReference type="PIRSR" id="PIRSR600760-2"/>
    </source>
</evidence>
<evidence type="ECO:0000256" key="5">
    <source>
        <dbReference type="ARBA" id="ARBA00023136"/>
    </source>
</evidence>
<dbReference type="SUPFAM" id="SSF56655">
    <property type="entry name" value="Carbohydrate phosphatase"/>
    <property type="match status" value="1"/>
</dbReference>
<dbReference type="EMBL" id="PZZZ01000007">
    <property type="protein sequence ID" value="PTM92828.1"/>
    <property type="molecule type" value="Genomic_DNA"/>
</dbReference>
<comment type="catalytic activity">
    <reaction evidence="6">
        <text>adenosine 3',5'-bisphosphate + H2O = AMP + phosphate</text>
        <dbReference type="Rhea" id="RHEA:10040"/>
        <dbReference type="ChEBI" id="CHEBI:15377"/>
        <dbReference type="ChEBI" id="CHEBI:43474"/>
        <dbReference type="ChEBI" id="CHEBI:58343"/>
        <dbReference type="ChEBI" id="CHEBI:456215"/>
        <dbReference type="EC" id="3.1.3.7"/>
    </reaction>
</comment>
<dbReference type="GO" id="GO:0050427">
    <property type="term" value="P:3'-phosphoadenosine 5'-phosphosulfate metabolic process"/>
    <property type="evidence" value="ECO:0007669"/>
    <property type="project" value="TreeGrafter"/>
</dbReference>
<comment type="caution">
    <text evidence="8">The sequence shown here is derived from an EMBL/GenBank/DDBJ whole genome shotgun (WGS) entry which is preliminary data.</text>
</comment>
<dbReference type="Gene3D" id="3.40.190.80">
    <property type="match status" value="1"/>
</dbReference>
<dbReference type="InterPro" id="IPR000760">
    <property type="entry name" value="Inositol_monophosphatase-like"/>
</dbReference>
<dbReference type="PRINTS" id="PR00377">
    <property type="entry name" value="IMPHPHTASES"/>
</dbReference>
<dbReference type="PROSITE" id="PS00630">
    <property type="entry name" value="IMP_2"/>
    <property type="match status" value="1"/>
</dbReference>
<keyword evidence="6 7" id="KW-0460">Magnesium</keyword>
<feature type="binding site" evidence="7">
    <location>
        <position position="90"/>
    </location>
    <ligand>
        <name>Mg(2+)</name>
        <dbReference type="ChEBI" id="CHEBI:18420"/>
        <label>2</label>
    </ligand>
</feature>
<keyword evidence="2 6" id="KW-1003">Cell membrane</keyword>
<dbReference type="Proteomes" id="UP000241247">
    <property type="component" value="Unassembled WGS sequence"/>
</dbReference>
<evidence type="ECO:0000256" key="3">
    <source>
        <dbReference type="ARBA" id="ARBA00022519"/>
    </source>
</evidence>
<feature type="binding site" evidence="7">
    <location>
        <position position="68"/>
    </location>
    <ligand>
        <name>Mg(2+)</name>
        <dbReference type="ChEBI" id="CHEBI:18420"/>
        <label>1</label>
        <note>catalytic</note>
    </ligand>
</feature>
<dbReference type="EC" id="3.1.3.7" evidence="6"/>
<feature type="binding site" evidence="6">
    <location>
        <position position="217"/>
    </location>
    <ligand>
        <name>Mg(2+)</name>
        <dbReference type="ChEBI" id="CHEBI:18420"/>
        <label>2</label>
    </ligand>
</feature>
<dbReference type="NCBIfam" id="TIGR01331">
    <property type="entry name" value="bisphos_cysQ"/>
    <property type="match status" value="1"/>
</dbReference>
<dbReference type="Pfam" id="PF00459">
    <property type="entry name" value="Inositol_P"/>
    <property type="match status" value="1"/>
</dbReference>
<dbReference type="GO" id="GO:0005886">
    <property type="term" value="C:plasma membrane"/>
    <property type="evidence" value="ECO:0007669"/>
    <property type="project" value="UniProtKB-SubCell"/>
</dbReference>
<evidence type="ECO:0000256" key="2">
    <source>
        <dbReference type="ARBA" id="ARBA00022475"/>
    </source>
</evidence>
<evidence type="ECO:0000256" key="4">
    <source>
        <dbReference type="ARBA" id="ARBA00022801"/>
    </source>
</evidence>
<dbReference type="Gene3D" id="3.30.540.10">
    <property type="entry name" value="Fructose-1,6-Bisphosphatase, subunit A, domain 1"/>
    <property type="match status" value="1"/>
</dbReference>
<dbReference type="GO" id="GO:0000287">
    <property type="term" value="F:magnesium ion binding"/>
    <property type="evidence" value="ECO:0007669"/>
    <property type="project" value="UniProtKB-UniRule"/>
</dbReference>
<dbReference type="GO" id="GO:0008441">
    <property type="term" value="F:3'(2'),5'-bisphosphate nucleotidase activity"/>
    <property type="evidence" value="ECO:0007669"/>
    <property type="project" value="UniProtKB-UniRule"/>
</dbReference>
<dbReference type="PANTHER" id="PTHR43028">
    <property type="entry name" value="3'(2'),5'-BISPHOSPHATE NUCLEOTIDASE 1"/>
    <property type="match status" value="1"/>
</dbReference>
<dbReference type="PANTHER" id="PTHR43028:SF5">
    <property type="entry name" value="3'(2'),5'-BISPHOSPHATE NUCLEOTIDASE 1"/>
    <property type="match status" value="1"/>
</dbReference>
<evidence type="ECO:0000313" key="9">
    <source>
        <dbReference type="Proteomes" id="UP000241247"/>
    </source>
</evidence>
<evidence type="ECO:0000313" key="8">
    <source>
        <dbReference type="EMBL" id="PTM92828.1"/>
    </source>
</evidence>
<dbReference type="AlphaFoldDB" id="A0A2T5B1I0"/>
<sequence>MTLPANLLDTLEDAAIEAGKAIMAVYESGPTVSFKDDRSPVTEADERAEAVILTRLAAAFPGVPVVAEESVAAGRVPDIGDGRFFLVDPLDGTREFIDGRKEFTVNIALIEAGVPIAGVVYAPALGVAFSGANGHAEKLRLGADFTILDRRTIGCRARPADVTAVVSRSHGDPLTDDFLDQNSIIQRTTVGSSLKFCLLAEGLADVYPRFGRTMEWDTAAGDAVLRAAGGRVTRPDGTPLIYGKTGQPHDSDFANQAFIAWGYQP</sequence>
<evidence type="ECO:0000256" key="1">
    <source>
        <dbReference type="ARBA" id="ARBA00005289"/>
    </source>
</evidence>
<feature type="binding site" evidence="7">
    <location>
        <position position="217"/>
    </location>
    <ligand>
        <name>Mg(2+)</name>
        <dbReference type="ChEBI" id="CHEBI:18420"/>
        <label>1</label>
        <note>catalytic</note>
    </ligand>
</feature>
<keyword evidence="9" id="KW-1185">Reference proteome</keyword>
<name>A0A2T5B1I0_MYCDI</name>
<dbReference type="InterPro" id="IPR050725">
    <property type="entry name" value="CysQ/Inositol_MonoPase"/>
</dbReference>
<feature type="binding site" evidence="6">
    <location>
        <position position="90"/>
    </location>
    <ligand>
        <name>Mg(2+)</name>
        <dbReference type="ChEBI" id="CHEBI:18420"/>
        <label>1</label>
    </ligand>
</feature>
<dbReference type="CDD" id="cd01638">
    <property type="entry name" value="CysQ"/>
    <property type="match status" value="1"/>
</dbReference>
<comment type="function">
    <text evidence="6">Converts adenosine-3',5'-bisphosphate (PAP) to AMP.</text>
</comment>
<proteinExistence type="inferred from homology"/>
<accession>A0A2T5B1I0</accession>
<dbReference type="HAMAP" id="MF_02095">
    <property type="entry name" value="CysQ"/>
    <property type="match status" value="1"/>
</dbReference>
<comment type="subcellular location">
    <subcellularLocation>
        <location evidence="6">Cell inner membrane</location>
        <topology evidence="6">Peripheral membrane protein</topology>
        <orientation evidence="6">Cytoplasmic side</orientation>
    </subcellularLocation>
</comment>
<dbReference type="RefSeq" id="WP_108004190.1">
    <property type="nucleotide sequence ID" value="NZ_JBHEEX010000010.1"/>
</dbReference>
<feature type="binding site" evidence="7">
    <location>
        <position position="88"/>
    </location>
    <ligand>
        <name>Mg(2+)</name>
        <dbReference type="ChEBI" id="CHEBI:18420"/>
        <label>1</label>
        <note>catalytic</note>
    </ligand>
</feature>
<feature type="binding site" evidence="6">
    <location>
        <begin position="90"/>
        <end position="93"/>
    </location>
    <ligand>
        <name>substrate</name>
    </ligand>
</feature>
<feature type="binding site" evidence="6">
    <location>
        <position position="68"/>
    </location>
    <ligand>
        <name>substrate</name>
    </ligand>
</feature>
<feature type="binding site" evidence="6">
    <location>
        <position position="217"/>
    </location>
    <ligand>
        <name>substrate</name>
    </ligand>
</feature>
<feature type="binding site" evidence="6">
    <location>
        <position position="88"/>
    </location>
    <ligand>
        <name>Mg(2+)</name>
        <dbReference type="ChEBI" id="CHEBI:18420"/>
        <label>2</label>
    </ligand>
</feature>
<dbReference type="InterPro" id="IPR020550">
    <property type="entry name" value="Inositol_monophosphatase_CS"/>
</dbReference>
<keyword evidence="5 6" id="KW-0472">Membrane</keyword>
<keyword evidence="6 7" id="KW-0479">Metal-binding</keyword>
<comment type="cofactor">
    <cofactor evidence="6 7">
        <name>Mg(2+)</name>
        <dbReference type="ChEBI" id="CHEBI:18420"/>
    </cofactor>
</comment>
<organism evidence="8 9">
    <name type="scientific">Mycoplana dimorpha</name>
    <dbReference type="NCBI Taxonomy" id="28320"/>
    <lineage>
        <taxon>Bacteria</taxon>
        <taxon>Pseudomonadati</taxon>
        <taxon>Pseudomonadota</taxon>
        <taxon>Alphaproteobacteria</taxon>
        <taxon>Hyphomicrobiales</taxon>
        <taxon>Rhizobiaceae</taxon>
        <taxon>Mycoplana</taxon>
    </lineage>
</organism>
<dbReference type="GO" id="GO:0046854">
    <property type="term" value="P:phosphatidylinositol phosphate biosynthetic process"/>
    <property type="evidence" value="ECO:0007669"/>
    <property type="project" value="InterPro"/>
</dbReference>
<dbReference type="OrthoDB" id="9785695at2"/>
<keyword evidence="3 6" id="KW-0997">Cell inner membrane</keyword>
<feature type="binding site" evidence="6">
    <location>
        <position position="68"/>
    </location>
    <ligand>
        <name>Mg(2+)</name>
        <dbReference type="ChEBI" id="CHEBI:18420"/>
        <label>1</label>
    </ligand>
</feature>
<protein>
    <recommendedName>
        <fullName evidence="6">3'(2'),5'-bisphosphate nucleotidase CysQ</fullName>
        <ecNumber evidence="6">3.1.3.7</ecNumber>
    </recommendedName>
    <alternativeName>
        <fullName evidence="6">3'(2'),5-bisphosphonucleoside 3'(2')-phosphohydrolase</fullName>
    </alternativeName>
    <alternativeName>
        <fullName evidence="6">3'-phosphoadenosine 5'-phosphate phosphatase</fullName>
        <shortName evidence="6">PAP phosphatase</shortName>
    </alternativeName>
</protein>
<feature type="binding site" evidence="6">
    <location>
        <position position="91"/>
    </location>
    <ligand>
        <name>Mg(2+)</name>
        <dbReference type="ChEBI" id="CHEBI:18420"/>
        <label>2</label>
    </ligand>
</feature>
<keyword evidence="4 6" id="KW-0378">Hydrolase</keyword>
<dbReference type="InterPro" id="IPR006240">
    <property type="entry name" value="CysQ"/>
</dbReference>
<gene>
    <name evidence="6" type="primary">cysQ</name>
    <name evidence="8" type="ORF">C7449_107242</name>
</gene>
<comment type="similarity">
    <text evidence="1 6">Belongs to the inositol monophosphatase superfamily. CysQ family.</text>
</comment>
<evidence type="ECO:0000256" key="6">
    <source>
        <dbReference type="HAMAP-Rule" id="MF_02095"/>
    </source>
</evidence>
<feature type="binding site" evidence="7">
    <location>
        <position position="91"/>
    </location>
    <ligand>
        <name>Mg(2+)</name>
        <dbReference type="ChEBI" id="CHEBI:18420"/>
        <label>1</label>
        <note>catalytic</note>
    </ligand>
</feature>
<dbReference type="GO" id="GO:0000103">
    <property type="term" value="P:sulfate assimilation"/>
    <property type="evidence" value="ECO:0007669"/>
    <property type="project" value="TreeGrafter"/>
</dbReference>
<reference evidence="8 9" key="1">
    <citation type="submission" date="2018-04" db="EMBL/GenBank/DDBJ databases">
        <title>Genomic Encyclopedia of Type Strains, Phase IV (KMG-IV): sequencing the most valuable type-strain genomes for metagenomic binning, comparative biology and taxonomic classification.</title>
        <authorList>
            <person name="Goeker M."/>
        </authorList>
    </citation>
    <scope>NUCLEOTIDE SEQUENCE [LARGE SCALE GENOMIC DNA]</scope>
    <source>
        <strain evidence="8 9">DSM 7138</strain>
    </source>
</reference>